<feature type="transmembrane region" description="Helical" evidence="5">
    <location>
        <begin position="48"/>
        <end position="72"/>
    </location>
</feature>
<reference evidence="6 7" key="1">
    <citation type="submission" date="2020-10" db="EMBL/GenBank/DDBJ databases">
        <title>Phylogeny of dyella-like bacteria.</title>
        <authorList>
            <person name="Fu J."/>
        </authorList>
    </citation>
    <scope>NUCLEOTIDE SEQUENCE [LARGE SCALE GENOMIC DNA]</scope>
    <source>
        <strain evidence="6 7">DHOB09</strain>
    </source>
</reference>
<keyword evidence="4 5" id="KW-0472">Membrane</keyword>
<dbReference type="EMBL" id="CP064030">
    <property type="protein sequence ID" value="QRN55317.1"/>
    <property type="molecule type" value="Genomic_DNA"/>
</dbReference>
<feature type="transmembrane region" description="Helical" evidence="5">
    <location>
        <begin position="7"/>
        <end position="28"/>
    </location>
</feature>
<comment type="subcellular location">
    <subcellularLocation>
        <location evidence="1">Membrane</location>
        <topology evidence="1">Multi-pass membrane protein</topology>
    </subcellularLocation>
</comment>
<keyword evidence="7" id="KW-1185">Reference proteome</keyword>
<evidence type="ECO:0000313" key="6">
    <source>
        <dbReference type="EMBL" id="QRN55317.1"/>
    </source>
</evidence>
<organism evidence="6 7">
    <name type="scientific">Dyella caseinilytica</name>
    <dbReference type="NCBI Taxonomy" id="1849581"/>
    <lineage>
        <taxon>Bacteria</taxon>
        <taxon>Pseudomonadati</taxon>
        <taxon>Pseudomonadota</taxon>
        <taxon>Gammaproteobacteria</taxon>
        <taxon>Lysobacterales</taxon>
        <taxon>Rhodanobacteraceae</taxon>
        <taxon>Dyella</taxon>
    </lineage>
</organism>
<accession>A0ABX7H087</accession>
<evidence type="ECO:0000256" key="4">
    <source>
        <dbReference type="ARBA" id="ARBA00023136"/>
    </source>
</evidence>
<dbReference type="RefSeq" id="WP_188798884.1">
    <property type="nucleotide sequence ID" value="NZ_BMIZ01000001.1"/>
</dbReference>
<keyword evidence="3 5" id="KW-1133">Transmembrane helix</keyword>
<gene>
    <name evidence="6" type="ORF">ISN74_08325</name>
</gene>
<dbReference type="InterPro" id="IPR032808">
    <property type="entry name" value="DoxX"/>
</dbReference>
<evidence type="ECO:0000256" key="2">
    <source>
        <dbReference type="ARBA" id="ARBA00022692"/>
    </source>
</evidence>
<evidence type="ECO:0000256" key="3">
    <source>
        <dbReference type="ARBA" id="ARBA00022989"/>
    </source>
</evidence>
<name>A0ABX7H087_9GAMM</name>
<feature type="transmembrane region" description="Helical" evidence="5">
    <location>
        <begin position="79"/>
        <end position="102"/>
    </location>
</feature>
<evidence type="ECO:0000256" key="5">
    <source>
        <dbReference type="SAM" id="Phobius"/>
    </source>
</evidence>
<evidence type="ECO:0000313" key="7">
    <source>
        <dbReference type="Proteomes" id="UP000663181"/>
    </source>
</evidence>
<proteinExistence type="predicted"/>
<keyword evidence="2 5" id="KW-0812">Transmembrane</keyword>
<feature type="transmembrane region" description="Helical" evidence="5">
    <location>
        <begin position="114"/>
        <end position="131"/>
    </location>
</feature>
<evidence type="ECO:0000256" key="1">
    <source>
        <dbReference type="ARBA" id="ARBA00004141"/>
    </source>
</evidence>
<dbReference type="Proteomes" id="UP000663181">
    <property type="component" value="Chromosome"/>
</dbReference>
<dbReference type="Pfam" id="PF07681">
    <property type="entry name" value="DoxX"/>
    <property type="match status" value="1"/>
</dbReference>
<protein>
    <submittedName>
        <fullName evidence="6">DoxX family protein</fullName>
    </submittedName>
</protein>
<sequence>MAPKPIIALLECPWFGVLARVTLTFPYWTSGIVKLIYIRSSLNEVKAFALHPAWLILAITLLVELGGSLAVITSRLTWLATGAQAIFTFFAATVAYPFWAVADPVMRFDDRNAFFEHIGLIGGFMLAAILADRERRQ</sequence>